<evidence type="ECO:0000256" key="2">
    <source>
        <dbReference type="SAM" id="SignalP"/>
    </source>
</evidence>
<feature type="chain" id="PRO_5022666011" description="Effector family protein Eff1" evidence="2">
    <location>
        <begin position="27"/>
        <end position="317"/>
    </location>
</feature>
<proteinExistence type="predicted"/>
<sequence>MASPSFVMRGLLLVLVFFLKAASSSGILPADLERMLMDSEDESAPSGSTNSGHSSHPVSQITDTAAAQPMNLDGSWEDILYRQEAARPGPSNHPVSQILDTAAAQHVSLESTWQGQTIDRQTHSHQPYNLLAQYLGHDQSTEQEDSDFLKSIQVPQYTPQSRIEMLDRVKRRIYEALGVRLTRRSGTINPFDERLSKPEFYRYANNFEMSSPSFGTWPLEIYLTPDKKERFLVNQARTQSELFIKAHGLVALPHHVYLDIWHELQAKHSEGGVYGYIGTMRAPKQFSNLKKTSLMPSAIRWRALRPLSTSLVIASLR</sequence>
<feature type="compositionally biased region" description="Polar residues" evidence="1">
    <location>
        <begin position="45"/>
        <end position="59"/>
    </location>
</feature>
<name>A0A5C3E799_9BASI</name>
<evidence type="ECO:0000256" key="1">
    <source>
        <dbReference type="SAM" id="MobiDB-lite"/>
    </source>
</evidence>
<evidence type="ECO:0008006" key="5">
    <source>
        <dbReference type="Google" id="ProtNLM"/>
    </source>
</evidence>
<evidence type="ECO:0000313" key="3">
    <source>
        <dbReference type="EMBL" id="SPO25119.1"/>
    </source>
</evidence>
<evidence type="ECO:0000313" key="4">
    <source>
        <dbReference type="Proteomes" id="UP000324022"/>
    </source>
</evidence>
<keyword evidence="2" id="KW-0732">Signal</keyword>
<feature type="signal peptide" evidence="2">
    <location>
        <begin position="1"/>
        <end position="26"/>
    </location>
</feature>
<gene>
    <name evidence="3" type="ORF">UTRI_02779_B</name>
</gene>
<dbReference type="AlphaFoldDB" id="A0A5C3E799"/>
<feature type="region of interest" description="Disordered" evidence="1">
    <location>
        <begin position="40"/>
        <end position="59"/>
    </location>
</feature>
<organism evidence="3 4">
    <name type="scientific">Ustilago trichophora</name>
    <dbReference type="NCBI Taxonomy" id="86804"/>
    <lineage>
        <taxon>Eukaryota</taxon>
        <taxon>Fungi</taxon>
        <taxon>Dikarya</taxon>
        <taxon>Basidiomycota</taxon>
        <taxon>Ustilaginomycotina</taxon>
        <taxon>Ustilaginomycetes</taxon>
        <taxon>Ustilaginales</taxon>
        <taxon>Ustilaginaceae</taxon>
        <taxon>Ustilago</taxon>
    </lineage>
</organism>
<accession>A0A5C3E799</accession>
<keyword evidence="4" id="KW-1185">Reference proteome</keyword>
<protein>
    <recommendedName>
        <fullName evidence="5">Effector family protein Eff1</fullName>
    </recommendedName>
</protein>
<dbReference type="EMBL" id="OOIN01000010">
    <property type="protein sequence ID" value="SPO25119.1"/>
    <property type="molecule type" value="Genomic_DNA"/>
</dbReference>
<reference evidence="3 4" key="1">
    <citation type="submission" date="2018-03" db="EMBL/GenBank/DDBJ databases">
        <authorList>
            <person name="Guldener U."/>
        </authorList>
    </citation>
    <scope>NUCLEOTIDE SEQUENCE [LARGE SCALE GENOMIC DNA]</scope>
    <source>
        <strain evidence="3 4">NBRC100155</strain>
    </source>
</reference>
<dbReference type="Proteomes" id="UP000324022">
    <property type="component" value="Unassembled WGS sequence"/>
</dbReference>